<sequence length="41" mass="4955">MIPTNPELSLMYNHLISPHQMLKLLKNKHLIWKLQKLNVIY</sequence>
<gene>
    <name evidence="1" type="ORF">GJA_5398</name>
</gene>
<dbReference type="AlphaFoldDB" id="W0VB22"/>
<keyword evidence="2" id="KW-1185">Reference proteome</keyword>
<dbReference type="EMBL" id="HG322949">
    <property type="protein sequence ID" value="CDG85994.1"/>
    <property type="molecule type" value="Genomic_DNA"/>
</dbReference>
<reference evidence="1 2" key="1">
    <citation type="journal article" date="2015" name="Genome Announc.">
        <title>Genome Sequence of Mushroom Soft-Rot Pathogen Janthinobacterium agaricidamnosum.</title>
        <authorList>
            <person name="Graupner K."/>
            <person name="Lackner G."/>
            <person name="Hertweck C."/>
        </authorList>
    </citation>
    <scope>NUCLEOTIDE SEQUENCE [LARGE SCALE GENOMIC DNA]</scope>
    <source>
        <strain evidence="2">NBRC 102515 / DSM 9628</strain>
    </source>
</reference>
<organism evidence="1 2">
    <name type="scientific">Janthinobacterium agaricidamnosum NBRC 102515 = DSM 9628</name>
    <dbReference type="NCBI Taxonomy" id="1349767"/>
    <lineage>
        <taxon>Bacteria</taxon>
        <taxon>Pseudomonadati</taxon>
        <taxon>Pseudomonadota</taxon>
        <taxon>Betaproteobacteria</taxon>
        <taxon>Burkholderiales</taxon>
        <taxon>Oxalobacteraceae</taxon>
        <taxon>Janthinobacterium</taxon>
    </lineage>
</organism>
<name>W0VB22_9BURK</name>
<dbReference type="HOGENOM" id="CLU_3271329_0_0_4"/>
<proteinExistence type="predicted"/>
<dbReference type="Proteomes" id="UP000027604">
    <property type="component" value="Chromosome I"/>
</dbReference>
<dbReference type="STRING" id="1349767.GJA_5398"/>
<evidence type="ECO:0000313" key="1">
    <source>
        <dbReference type="EMBL" id="CDG85994.1"/>
    </source>
</evidence>
<dbReference type="PATRIC" id="fig|1349767.4.peg.1989"/>
<accession>W0VB22</accession>
<protein>
    <submittedName>
        <fullName evidence="1">Uncharacterized protein</fullName>
    </submittedName>
</protein>
<evidence type="ECO:0000313" key="2">
    <source>
        <dbReference type="Proteomes" id="UP000027604"/>
    </source>
</evidence>
<dbReference type="KEGG" id="jag:GJA_5398"/>